<feature type="compositionally biased region" description="Acidic residues" evidence="1">
    <location>
        <begin position="97"/>
        <end position="112"/>
    </location>
</feature>
<reference evidence="2 3" key="1">
    <citation type="journal article" date="2019" name="Nat. Ecol. Evol.">
        <title>Megaphylogeny resolves global patterns of mushroom evolution.</title>
        <authorList>
            <person name="Varga T."/>
            <person name="Krizsan K."/>
            <person name="Foldi C."/>
            <person name="Dima B."/>
            <person name="Sanchez-Garcia M."/>
            <person name="Sanchez-Ramirez S."/>
            <person name="Szollosi G.J."/>
            <person name="Szarkandi J.G."/>
            <person name="Papp V."/>
            <person name="Albert L."/>
            <person name="Andreopoulos W."/>
            <person name="Angelini C."/>
            <person name="Antonin V."/>
            <person name="Barry K.W."/>
            <person name="Bougher N.L."/>
            <person name="Buchanan P."/>
            <person name="Buyck B."/>
            <person name="Bense V."/>
            <person name="Catcheside P."/>
            <person name="Chovatia M."/>
            <person name="Cooper J."/>
            <person name="Damon W."/>
            <person name="Desjardin D."/>
            <person name="Finy P."/>
            <person name="Geml J."/>
            <person name="Haridas S."/>
            <person name="Hughes K."/>
            <person name="Justo A."/>
            <person name="Karasinski D."/>
            <person name="Kautmanova I."/>
            <person name="Kiss B."/>
            <person name="Kocsube S."/>
            <person name="Kotiranta H."/>
            <person name="LaButti K.M."/>
            <person name="Lechner B.E."/>
            <person name="Liimatainen K."/>
            <person name="Lipzen A."/>
            <person name="Lukacs Z."/>
            <person name="Mihaltcheva S."/>
            <person name="Morgado L.N."/>
            <person name="Niskanen T."/>
            <person name="Noordeloos M.E."/>
            <person name="Ohm R.A."/>
            <person name="Ortiz-Santana B."/>
            <person name="Ovrebo C."/>
            <person name="Racz N."/>
            <person name="Riley R."/>
            <person name="Savchenko A."/>
            <person name="Shiryaev A."/>
            <person name="Soop K."/>
            <person name="Spirin V."/>
            <person name="Szebenyi C."/>
            <person name="Tomsovsky M."/>
            <person name="Tulloss R.E."/>
            <person name="Uehling J."/>
            <person name="Grigoriev I.V."/>
            <person name="Vagvolgyi C."/>
            <person name="Papp T."/>
            <person name="Martin F.M."/>
            <person name="Miettinen O."/>
            <person name="Hibbett D.S."/>
            <person name="Nagy L.G."/>
        </authorList>
    </citation>
    <scope>NUCLEOTIDE SEQUENCE [LARGE SCALE GENOMIC DNA]</scope>
    <source>
        <strain evidence="2 3">CBS 962.96</strain>
    </source>
</reference>
<name>A0A4S8MSK3_DENBC</name>
<evidence type="ECO:0000256" key="1">
    <source>
        <dbReference type="SAM" id="MobiDB-lite"/>
    </source>
</evidence>
<feature type="compositionally biased region" description="Basic and acidic residues" evidence="1">
    <location>
        <begin position="86"/>
        <end position="96"/>
    </location>
</feature>
<evidence type="ECO:0000313" key="3">
    <source>
        <dbReference type="Proteomes" id="UP000297245"/>
    </source>
</evidence>
<sequence length="137" mass="15486">MVNQDPKPHSRANGASRPPLAPVNRQSGARMDPTPEQPENDLETEELARRRLKFGHFAAVAHKEITSLPRRVTTRSKSIRPLTDSSGKREARKAAGEDMDVDEEEEDETDDEVLLTRSQNLAAYQAVVERYPFFEND</sequence>
<gene>
    <name evidence="2" type="ORF">K435DRAFT_849247</name>
</gene>
<proteinExistence type="predicted"/>
<dbReference type="AlphaFoldDB" id="A0A4S8MSK3"/>
<evidence type="ECO:0000313" key="2">
    <source>
        <dbReference type="EMBL" id="THV06143.1"/>
    </source>
</evidence>
<accession>A0A4S8MSK3</accession>
<feature type="region of interest" description="Disordered" evidence="1">
    <location>
        <begin position="66"/>
        <end position="112"/>
    </location>
</feature>
<dbReference type="EMBL" id="ML179044">
    <property type="protein sequence ID" value="THV06143.1"/>
    <property type="molecule type" value="Genomic_DNA"/>
</dbReference>
<keyword evidence="3" id="KW-1185">Reference proteome</keyword>
<feature type="region of interest" description="Disordered" evidence="1">
    <location>
        <begin position="1"/>
        <end position="48"/>
    </location>
</feature>
<protein>
    <submittedName>
        <fullName evidence="2">Uncharacterized protein</fullName>
    </submittedName>
</protein>
<organism evidence="2 3">
    <name type="scientific">Dendrothele bispora (strain CBS 962.96)</name>
    <dbReference type="NCBI Taxonomy" id="1314807"/>
    <lineage>
        <taxon>Eukaryota</taxon>
        <taxon>Fungi</taxon>
        <taxon>Dikarya</taxon>
        <taxon>Basidiomycota</taxon>
        <taxon>Agaricomycotina</taxon>
        <taxon>Agaricomycetes</taxon>
        <taxon>Agaricomycetidae</taxon>
        <taxon>Agaricales</taxon>
        <taxon>Agaricales incertae sedis</taxon>
        <taxon>Dendrothele</taxon>
    </lineage>
</organism>
<dbReference type="Proteomes" id="UP000297245">
    <property type="component" value="Unassembled WGS sequence"/>
</dbReference>